<dbReference type="GO" id="GO:0051537">
    <property type="term" value="F:2 iron, 2 sulfur cluster binding"/>
    <property type="evidence" value="ECO:0007669"/>
    <property type="project" value="UniProtKB-KW"/>
</dbReference>
<dbReference type="InterPro" id="IPR036922">
    <property type="entry name" value="Rieske_2Fe-2S_sf"/>
</dbReference>
<dbReference type="GO" id="GO:0004497">
    <property type="term" value="F:monooxygenase activity"/>
    <property type="evidence" value="ECO:0007669"/>
    <property type="project" value="UniProtKB-ARBA"/>
</dbReference>
<proteinExistence type="predicted"/>
<keyword evidence="3" id="KW-0408">Iron</keyword>
<dbReference type="Proteomes" id="UP000035996">
    <property type="component" value="Unassembled WGS sequence"/>
</dbReference>
<protein>
    <recommendedName>
        <fullName evidence="5">Rieske domain-containing protein</fullName>
    </recommendedName>
</protein>
<dbReference type="PROSITE" id="PS51296">
    <property type="entry name" value="RIESKE"/>
    <property type="match status" value="1"/>
</dbReference>
<comment type="caution">
    <text evidence="6">The sequence shown here is derived from an EMBL/GenBank/DDBJ whole genome shotgun (WGS) entry which is preliminary data.</text>
</comment>
<dbReference type="STRING" id="157733.AB986_07755"/>
<dbReference type="SUPFAM" id="SSF50022">
    <property type="entry name" value="ISP domain"/>
    <property type="match status" value="1"/>
</dbReference>
<dbReference type="OrthoDB" id="593800at2"/>
<reference evidence="6" key="1">
    <citation type="submission" date="2015-06" db="EMBL/GenBank/DDBJ databases">
        <authorList>
            <person name="Liu B."/>
            <person name="Wang J."/>
            <person name="Zhu Y."/>
            <person name="Liu G."/>
            <person name="Chen Q."/>
            <person name="Zheng C."/>
            <person name="Che J."/>
            <person name="Ge C."/>
            <person name="Shi H."/>
            <person name="Pan Z."/>
            <person name="Liu X."/>
        </authorList>
    </citation>
    <scope>NUCLEOTIDE SEQUENCE [LARGE SCALE GENOMIC DNA]</scope>
    <source>
        <strain evidence="6">DSM 16346</strain>
    </source>
</reference>
<feature type="domain" description="Rieske" evidence="5">
    <location>
        <begin position="8"/>
        <end position="101"/>
    </location>
</feature>
<name>A0A0J6D1A3_9BACL</name>
<evidence type="ECO:0000259" key="5">
    <source>
        <dbReference type="PROSITE" id="PS51296"/>
    </source>
</evidence>
<evidence type="ECO:0000256" key="2">
    <source>
        <dbReference type="ARBA" id="ARBA00022723"/>
    </source>
</evidence>
<dbReference type="AlphaFoldDB" id="A0A0J6D1A3"/>
<evidence type="ECO:0000313" key="7">
    <source>
        <dbReference type="Proteomes" id="UP000035996"/>
    </source>
</evidence>
<keyword evidence="7" id="KW-1185">Reference proteome</keyword>
<dbReference type="GO" id="GO:0046872">
    <property type="term" value="F:metal ion binding"/>
    <property type="evidence" value="ECO:0007669"/>
    <property type="project" value="UniProtKB-KW"/>
</dbReference>
<evidence type="ECO:0000256" key="4">
    <source>
        <dbReference type="ARBA" id="ARBA00023014"/>
    </source>
</evidence>
<dbReference type="EMBL" id="LELK01000001">
    <property type="protein sequence ID" value="KMM39115.1"/>
    <property type="molecule type" value="Genomic_DNA"/>
</dbReference>
<gene>
    <name evidence="6" type="ORF">AB986_07755</name>
</gene>
<dbReference type="InterPro" id="IPR017941">
    <property type="entry name" value="Rieske_2Fe-2S"/>
</dbReference>
<sequence>MPVQAVKINLGKVRDFTKGTGTKVDLLKLSIAVFRLSDGTFRAIHNRCPRGEELVNGVVLKEYLFCEYHDCEIHLSNGKVEAGNEVVETFLVEVDKGFVYLTLE</sequence>
<dbReference type="Gene3D" id="2.102.10.10">
    <property type="entry name" value="Rieske [2Fe-2S] iron-sulphur domain"/>
    <property type="match status" value="1"/>
</dbReference>
<accession>A0A0J6D1A3</accession>
<evidence type="ECO:0000256" key="1">
    <source>
        <dbReference type="ARBA" id="ARBA00022714"/>
    </source>
</evidence>
<dbReference type="Pfam" id="PF00355">
    <property type="entry name" value="Rieske"/>
    <property type="match status" value="1"/>
</dbReference>
<dbReference type="GO" id="GO:0016705">
    <property type="term" value="F:oxidoreductase activity, acting on paired donors, with incorporation or reduction of molecular oxygen"/>
    <property type="evidence" value="ECO:0007669"/>
    <property type="project" value="UniProtKB-ARBA"/>
</dbReference>
<evidence type="ECO:0000256" key="3">
    <source>
        <dbReference type="ARBA" id="ARBA00023004"/>
    </source>
</evidence>
<evidence type="ECO:0000313" key="6">
    <source>
        <dbReference type="EMBL" id="KMM39115.1"/>
    </source>
</evidence>
<keyword evidence="4" id="KW-0411">Iron-sulfur</keyword>
<keyword evidence="1" id="KW-0001">2Fe-2S</keyword>
<keyword evidence="2" id="KW-0479">Metal-binding</keyword>
<dbReference type="RefSeq" id="WP_048310285.1">
    <property type="nucleotide sequence ID" value="NZ_CP119526.1"/>
</dbReference>
<organism evidence="6 7">
    <name type="scientific">Guptibacillus hwajinpoensis</name>
    <dbReference type="NCBI Taxonomy" id="208199"/>
    <lineage>
        <taxon>Bacteria</taxon>
        <taxon>Bacillati</taxon>
        <taxon>Bacillota</taxon>
        <taxon>Bacilli</taxon>
        <taxon>Bacillales</taxon>
        <taxon>Guptibacillaceae</taxon>
        <taxon>Guptibacillus</taxon>
    </lineage>
</organism>